<protein>
    <submittedName>
        <fullName evidence="1">Uncharacterized protein</fullName>
    </submittedName>
</protein>
<reference evidence="2" key="1">
    <citation type="journal article" date="2019" name="Int. J. Syst. Evol. Microbiol.">
        <title>The Global Catalogue of Microorganisms (GCM) 10K type strain sequencing project: providing services to taxonomists for standard genome sequencing and annotation.</title>
        <authorList>
            <consortium name="The Broad Institute Genomics Platform"/>
            <consortium name="The Broad Institute Genome Sequencing Center for Infectious Disease"/>
            <person name="Wu L."/>
            <person name="Ma J."/>
        </authorList>
    </citation>
    <scope>NUCLEOTIDE SEQUENCE [LARGE SCALE GENOMIC DNA]</scope>
    <source>
        <strain evidence="2">JCM 8736</strain>
    </source>
</reference>
<keyword evidence="2" id="KW-1185">Reference proteome</keyword>
<sequence>MEKTETIAHLPFKENLSDVAFYLRKIHGGKLENYVHAFLLKWAIEEKLLIVKNEKGSWTKQETGTILLLEGESVENTIESLIWNILLNASDEENKISDQELKNLVKTDAMLFIPLGSKLINVSKNHLIQNGYLEEEERRIFSLSLKKSQKNTANGDELYHQLQEYFHYLENLIRQGFKAKDEIKSWPDTLIWISLFGLADDFYSQTKKISSQQLEIETGLPSQLCEMYKKLSSFFDNFSIGFTYAKNSVNNRRSCC</sequence>
<evidence type="ECO:0000313" key="2">
    <source>
        <dbReference type="Proteomes" id="UP001501577"/>
    </source>
</evidence>
<name>A0ABN3Y3I9_9ENTE</name>
<dbReference type="RefSeq" id="WP_068706898.1">
    <property type="nucleotide sequence ID" value="NZ_BAAAXQ010000005.1"/>
</dbReference>
<accession>A0ABN3Y3I9</accession>
<comment type="caution">
    <text evidence="1">The sequence shown here is derived from an EMBL/GenBank/DDBJ whole genome shotgun (WGS) entry which is preliminary data.</text>
</comment>
<evidence type="ECO:0000313" key="1">
    <source>
        <dbReference type="EMBL" id="GAA3009000.1"/>
    </source>
</evidence>
<dbReference type="EMBL" id="BAAAXQ010000005">
    <property type="protein sequence ID" value="GAA3009000.1"/>
    <property type="molecule type" value="Genomic_DNA"/>
</dbReference>
<proteinExistence type="predicted"/>
<gene>
    <name evidence="1" type="ORF">GCM10019998_01430</name>
</gene>
<dbReference type="Proteomes" id="UP001501577">
    <property type="component" value="Unassembled WGS sequence"/>
</dbReference>
<organism evidence="1 2">
    <name type="scientific">Tetragenococcus solitarius</name>
    <dbReference type="NCBI Taxonomy" id="71453"/>
    <lineage>
        <taxon>Bacteria</taxon>
        <taxon>Bacillati</taxon>
        <taxon>Bacillota</taxon>
        <taxon>Bacilli</taxon>
        <taxon>Lactobacillales</taxon>
        <taxon>Enterococcaceae</taxon>
        <taxon>Tetragenococcus</taxon>
    </lineage>
</organism>